<organism evidence="2 3">
    <name type="scientific">Characodon lateralis</name>
    <dbReference type="NCBI Taxonomy" id="208331"/>
    <lineage>
        <taxon>Eukaryota</taxon>
        <taxon>Metazoa</taxon>
        <taxon>Chordata</taxon>
        <taxon>Craniata</taxon>
        <taxon>Vertebrata</taxon>
        <taxon>Euteleostomi</taxon>
        <taxon>Actinopterygii</taxon>
        <taxon>Neopterygii</taxon>
        <taxon>Teleostei</taxon>
        <taxon>Neoteleostei</taxon>
        <taxon>Acanthomorphata</taxon>
        <taxon>Ovalentaria</taxon>
        <taxon>Atherinomorphae</taxon>
        <taxon>Cyprinodontiformes</taxon>
        <taxon>Goodeidae</taxon>
        <taxon>Characodon</taxon>
    </lineage>
</organism>
<name>A0ABU7CRZ0_9TELE</name>
<sequence length="99" mass="10741">MTPLDPVEELCLFASKKTLAHWASPVPVVSIVEETGCSKSGAFIWIVTTQEVRSYPFPGCVGSSLMQFILKVPEKSALAFHVVIMAVVPTFAKAILMLC</sequence>
<evidence type="ECO:0000313" key="2">
    <source>
        <dbReference type="EMBL" id="MED6264916.1"/>
    </source>
</evidence>
<comment type="caution">
    <text evidence="2">The sequence shown here is derived from an EMBL/GenBank/DDBJ whole genome shotgun (WGS) entry which is preliminary data.</text>
</comment>
<proteinExistence type="predicted"/>
<evidence type="ECO:0000313" key="3">
    <source>
        <dbReference type="Proteomes" id="UP001352852"/>
    </source>
</evidence>
<keyword evidence="1" id="KW-1133">Transmembrane helix</keyword>
<keyword evidence="1" id="KW-0812">Transmembrane</keyword>
<keyword evidence="3" id="KW-1185">Reference proteome</keyword>
<evidence type="ECO:0000256" key="1">
    <source>
        <dbReference type="SAM" id="Phobius"/>
    </source>
</evidence>
<reference evidence="2 3" key="1">
    <citation type="submission" date="2021-06" db="EMBL/GenBank/DDBJ databases">
        <authorList>
            <person name="Palmer J.M."/>
        </authorList>
    </citation>
    <scope>NUCLEOTIDE SEQUENCE [LARGE SCALE GENOMIC DNA]</scope>
    <source>
        <strain evidence="2 3">CL_MEX2019</strain>
        <tissue evidence="2">Muscle</tissue>
    </source>
</reference>
<dbReference type="Proteomes" id="UP001352852">
    <property type="component" value="Unassembled WGS sequence"/>
</dbReference>
<gene>
    <name evidence="2" type="ORF">CHARACLAT_020110</name>
</gene>
<dbReference type="EMBL" id="JAHUTJ010001871">
    <property type="protein sequence ID" value="MED6264916.1"/>
    <property type="molecule type" value="Genomic_DNA"/>
</dbReference>
<protein>
    <submittedName>
        <fullName evidence="2">Uncharacterized protein</fullName>
    </submittedName>
</protein>
<accession>A0ABU7CRZ0</accession>
<feature type="transmembrane region" description="Helical" evidence="1">
    <location>
        <begin position="78"/>
        <end position="98"/>
    </location>
</feature>
<keyword evidence="1" id="KW-0472">Membrane</keyword>